<dbReference type="AlphaFoldDB" id="A0A0G0M9V9"/>
<dbReference type="STRING" id="1618574.UT24_C0053G0007"/>
<evidence type="ECO:0000313" key="2">
    <source>
        <dbReference type="Proteomes" id="UP000033881"/>
    </source>
</evidence>
<comment type="caution">
    <text evidence="1">The sequence shown here is derived from an EMBL/GenBank/DDBJ whole genome shotgun (WGS) entry which is preliminary data.</text>
</comment>
<dbReference type="Pfam" id="PF03237">
    <property type="entry name" value="Terminase_6N"/>
    <property type="match status" value="1"/>
</dbReference>
<dbReference type="Gene3D" id="3.30.420.240">
    <property type="match status" value="1"/>
</dbReference>
<accession>A0A0G0M9V9</accession>
<organism evidence="1 2">
    <name type="scientific">Candidatus Woesebacteria bacterium GW2011_GWB1_39_12</name>
    <dbReference type="NCBI Taxonomy" id="1618574"/>
    <lineage>
        <taxon>Bacteria</taxon>
        <taxon>Candidatus Woeseibacteriota</taxon>
    </lineage>
</organism>
<protein>
    <submittedName>
        <fullName evidence="1">Terminase packaging enzyme large subunit protein</fullName>
    </submittedName>
</protein>
<dbReference type="PATRIC" id="fig|1618574.4.peg.1882"/>
<evidence type="ECO:0000313" key="1">
    <source>
        <dbReference type="EMBL" id="KKQ97100.1"/>
    </source>
</evidence>
<dbReference type="InterPro" id="IPR027417">
    <property type="entry name" value="P-loop_NTPase"/>
</dbReference>
<proteinExistence type="predicted"/>
<dbReference type="EMBL" id="LBWB01000053">
    <property type="protein sequence ID" value="KKQ97100.1"/>
    <property type="molecule type" value="Genomic_DNA"/>
</dbReference>
<name>A0A0G0M9V9_9BACT</name>
<sequence length="537" mass="61399">MSSSQSLLSKKDIARELIRCGKEPVYFIDTYCRISHPIRGIISFKTWDFQKKLLQDYKDYPFNIILKSRQLGVSTLTAAYCSWLMLFHREKSIMVIATKFKVAANLVRKVKSIIKNLPSFFEQLTQIQADNKTSFSLTNGSQIDAGSKATDVGRSEALSLLVIDEAAHVENMSEVWTAAGPALSAGGRCIALSSPKGVNNWFHDKYTKAEASLNEFHPTKLSWEVHPERTGNWEQEERKKYSTKQFSQEYEANFLASGDTLVETVMLEAIAKSLKHPIAKGGFDGGLWIWERRKQSYNYMAVADVARGDGLDYSTAQILNIETMEQVAEYRGKAETDVFARFLYEVGIEYGNAMMIVENNSLGFEVCKKLDEMKYPNLYWSEKGSHDYVPPYQAMRLENVVPGFTMSVKTRPWVINKFDEYMRNSLVIINSERTYDELTTFIWMNGKVEAQKGSNDDLVMSLALACWVRETALKEMSRGLEYKKTFLKSMIVTRSGLNTTIPGQQEYDRKLSIFKSNRMAEIEELQRQKRLFGIYKG</sequence>
<dbReference type="Proteomes" id="UP000033881">
    <property type="component" value="Unassembled WGS sequence"/>
</dbReference>
<gene>
    <name evidence="1" type="ORF">UT24_C0053G0007</name>
</gene>
<dbReference type="Gene3D" id="3.40.50.300">
    <property type="entry name" value="P-loop containing nucleotide triphosphate hydrolases"/>
    <property type="match status" value="1"/>
</dbReference>
<reference evidence="1 2" key="1">
    <citation type="journal article" date="2015" name="Nature">
        <title>rRNA introns, odd ribosomes, and small enigmatic genomes across a large radiation of phyla.</title>
        <authorList>
            <person name="Brown C.T."/>
            <person name="Hug L.A."/>
            <person name="Thomas B.C."/>
            <person name="Sharon I."/>
            <person name="Castelle C.J."/>
            <person name="Singh A."/>
            <person name="Wilkins M.J."/>
            <person name="Williams K.H."/>
            <person name="Banfield J.F."/>
        </authorList>
    </citation>
    <scope>NUCLEOTIDE SEQUENCE [LARGE SCALE GENOMIC DNA]</scope>
</reference>